<dbReference type="Pfam" id="PF13378">
    <property type="entry name" value="MR_MLE_C"/>
    <property type="match status" value="1"/>
</dbReference>
<sequence>MAEQGSTVDTPSAGTRITALEAIPFAIPYAKPLKFASGEVHAAEHVLIRVHTEDGVIGVAEAPPRPFTYGETQAGIVAVVDSLFAPQVTGLHLTQREVARARLDRTVGNPTAKAAIDMAMWDAFGKTTGLNVTDLLGGYTDRLRVSHMLGFDEPANMVAEAERMVATYGIRTFKVKVGRRPVELDVAVVRALREAFGDAVELYVDGNRGWTPAESLRAMRQLADVDLIFAEELCPADDVLGRRWLVGNLDVPFIADESAVTPADITREVLGGSATAISIKTARTGFTGSQRAHHLAEGLGLEVVMGNQIDGQLGTACTIAFGAAHQRTSHRAAELSNFLDMTDDLLTEPLRIRDGELRVRPGAGIGVEIDPDKLAHYRQDS</sequence>
<dbReference type="Gene3D" id="3.30.390.10">
    <property type="entry name" value="Enolase-like, N-terminal domain"/>
    <property type="match status" value="1"/>
</dbReference>
<dbReference type="Gene3D" id="3.20.20.120">
    <property type="entry name" value="Enolase-like C-terminal domain"/>
    <property type="match status" value="1"/>
</dbReference>
<dbReference type="EMBL" id="JAQGLA010000028">
    <property type="protein sequence ID" value="MDA3627403.1"/>
    <property type="molecule type" value="Genomic_DNA"/>
</dbReference>
<evidence type="ECO:0000256" key="1">
    <source>
        <dbReference type="ARBA" id="ARBA00008031"/>
    </source>
</evidence>
<dbReference type="InterPro" id="IPR029017">
    <property type="entry name" value="Enolase-like_N"/>
</dbReference>
<evidence type="ECO:0000256" key="2">
    <source>
        <dbReference type="ARBA" id="ARBA00022723"/>
    </source>
</evidence>
<feature type="domain" description="Mandelate racemase/muconate lactonizing enzyme C-terminal" evidence="4">
    <location>
        <begin position="154"/>
        <end position="252"/>
    </location>
</feature>
<dbReference type="SFLD" id="SFLDG00180">
    <property type="entry name" value="muconate_cycloisomerase"/>
    <property type="match status" value="1"/>
</dbReference>
<comment type="caution">
    <text evidence="5">The sequence shown here is derived from an EMBL/GenBank/DDBJ whole genome shotgun (WGS) entry which is preliminary data.</text>
</comment>
<dbReference type="SFLD" id="SFLDF00155">
    <property type="entry name" value="muconate_cycloisomerase_(anti)"/>
    <property type="match status" value="1"/>
</dbReference>
<evidence type="ECO:0000313" key="6">
    <source>
        <dbReference type="Proteomes" id="UP001210380"/>
    </source>
</evidence>
<dbReference type="CDD" id="cd03315">
    <property type="entry name" value="MLE_like"/>
    <property type="match status" value="1"/>
</dbReference>
<dbReference type="InterPro" id="IPR013342">
    <property type="entry name" value="Mandelate_racemase_C"/>
</dbReference>
<dbReference type="InterPro" id="IPR029065">
    <property type="entry name" value="Enolase_C-like"/>
</dbReference>
<name>A0ABT4V0E0_9PSEU</name>
<dbReference type="SFLD" id="SFLDS00001">
    <property type="entry name" value="Enolase"/>
    <property type="match status" value="1"/>
</dbReference>
<keyword evidence="3" id="KW-0413">Isomerase</keyword>
<dbReference type="Proteomes" id="UP001210380">
    <property type="component" value="Unassembled WGS sequence"/>
</dbReference>
<evidence type="ECO:0000256" key="3">
    <source>
        <dbReference type="ARBA" id="ARBA00023235"/>
    </source>
</evidence>
<accession>A0ABT4V0E0</accession>
<dbReference type="RefSeq" id="WP_270950082.1">
    <property type="nucleotide sequence ID" value="NZ_JAQGLA010000028.1"/>
</dbReference>
<keyword evidence="6" id="KW-1185">Reference proteome</keyword>
<dbReference type="PANTHER" id="PTHR48073">
    <property type="entry name" value="O-SUCCINYLBENZOATE SYNTHASE-RELATED"/>
    <property type="match status" value="1"/>
</dbReference>
<organism evidence="5 6">
    <name type="scientific">Saccharopolyspora oryzae</name>
    <dbReference type="NCBI Taxonomy" id="2997343"/>
    <lineage>
        <taxon>Bacteria</taxon>
        <taxon>Bacillati</taxon>
        <taxon>Actinomycetota</taxon>
        <taxon>Actinomycetes</taxon>
        <taxon>Pseudonocardiales</taxon>
        <taxon>Pseudonocardiaceae</taxon>
        <taxon>Saccharopolyspora</taxon>
    </lineage>
</organism>
<dbReference type="SUPFAM" id="SSF51604">
    <property type="entry name" value="Enolase C-terminal domain-like"/>
    <property type="match status" value="1"/>
</dbReference>
<keyword evidence="2" id="KW-0479">Metal-binding</keyword>
<dbReference type="InterPro" id="IPR034613">
    <property type="entry name" value="Muconate_cycloisomerase_anti"/>
</dbReference>
<dbReference type="InterPro" id="IPR013341">
    <property type="entry name" value="Mandelate_racemase_N_dom"/>
</dbReference>
<comment type="similarity">
    <text evidence="1">Belongs to the mandelate racemase/muconate lactonizing enzyme family.</text>
</comment>
<dbReference type="Pfam" id="PF02746">
    <property type="entry name" value="MR_MLE_N"/>
    <property type="match status" value="1"/>
</dbReference>
<protein>
    <submittedName>
        <fullName evidence="5">Enolase</fullName>
    </submittedName>
</protein>
<dbReference type="SUPFAM" id="SSF54826">
    <property type="entry name" value="Enolase N-terminal domain-like"/>
    <property type="match status" value="1"/>
</dbReference>
<evidence type="ECO:0000259" key="4">
    <source>
        <dbReference type="SMART" id="SM00922"/>
    </source>
</evidence>
<dbReference type="PANTHER" id="PTHR48073:SF2">
    <property type="entry name" value="O-SUCCINYLBENZOATE SYNTHASE"/>
    <property type="match status" value="1"/>
</dbReference>
<proteinExistence type="inferred from homology"/>
<dbReference type="InterPro" id="IPR036849">
    <property type="entry name" value="Enolase-like_C_sf"/>
</dbReference>
<dbReference type="SMART" id="SM00922">
    <property type="entry name" value="MR_MLE"/>
    <property type="match status" value="1"/>
</dbReference>
<reference evidence="5 6" key="1">
    <citation type="submission" date="2022-11" db="EMBL/GenBank/DDBJ databases">
        <title>Draft genome sequence of Saccharopolyspora sp. WRP15-2 isolated from rhizosphere soils of wild rice in Thailand.</title>
        <authorList>
            <person name="Duangmal K."/>
            <person name="Kammanee S."/>
            <person name="Muangham S."/>
        </authorList>
    </citation>
    <scope>NUCLEOTIDE SEQUENCE [LARGE SCALE GENOMIC DNA]</scope>
    <source>
        <strain evidence="5 6">WRP15-2</strain>
    </source>
</reference>
<gene>
    <name evidence="5" type="ORF">OU415_18300</name>
</gene>
<evidence type="ECO:0000313" key="5">
    <source>
        <dbReference type="EMBL" id="MDA3627403.1"/>
    </source>
</evidence>